<gene>
    <name evidence="2" type="ORF">FPZ54_06685</name>
</gene>
<dbReference type="KEGG" id="ssua:FPZ54_06685"/>
<keyword evidence="3" id="KW-1185">Reference proteome</keyword>
<accession>A0A518RE40</accession>
<dbReference type="OrthoDB" id="9831696at2"/>
<evidence type="ECO:0000313" key="3">
    <source>
        <dbReference type="Proteomes" id="UP000318055"/>
    </source>
</evidence>
<feature type="coiled-coil region" evidence="1">
    <location>
        <begin position="105"/>
        <end position="146"/>
    </location>
</feature>
<keyword evidence="1" id="KW-0175">Coiled coil</keyword>
<dbReference type="RefSeq" id="WP_145845916.1">
    <property type="nucleotide sequence ID" value="NZ_CP042239.1"/>
</dbReference>
<evidence type="ECO:0000313" key="2">
    <source>
        <dbReference type="EMBL" id="QDX25735.1"/>
    </source>
</evidence>
<proteinExistence type="predicted"/>
<dbReference type="EMBL" id="CP042239">
    <property type="protein sequence ID" value="QDX25735.1"/>
    <property type="molecule type" value="Genomic_DNA"/>
</dbReference>
<organism evidence="2 3">
    <name type="scientific">Sphingomonas suaedae</name>
    <dbReference type="NCBI Taxonomy" id="2599297"/>
    <lineage>
        <taxon>Bacteria</taxon>
        <taxon>Pseudomonadati</taxon>
        <taxon>Pseudomonadota</taxon>
        <taxon>Alphaproteobacteria</taxon>
        <taxon>Sphingomonadales</taxon>
        <taxon>Sphingomonadaceae</taxon>
        <taxon>Sphingomonas</taxon>
    </lineage>
</organism>
<sequence>MALDAADIERLKAAVPADHRPPRDASGRLTNHFSSLDSLRESNALQGSELDRFNYGTAFVGSSDEDAANPNFLLTGGHAIARAVQTERQEREKRKDSDFIFDQVRQQLAQRLADLRAELVAIDERLEQIRQRREQIGDELEALDELTRLKRSGKFDPNDPAHARLARNAKLTPEELAQMDVAALVQRRQQLVKLDSDLDAEWNARMKRRGEVVTGIGQAEAAQKDIELADTDEARLLAERRAQTVLGAQQLGGAAYRTQSQPAKVIAADAVGIAAESEKYNRAAVAGQPDVTRDDIKSFSP</sequence>
<evidence type="ECO:0000256" key="1">
    <source>
        <dbReference type="SAM" id="Coils"/>
    </source>
</evidence>
<dbReference type="AlphaFoldDB" id="A0A518RE40"/>
<dbReference type="Proteomes" id="UP000318055">
    <property type="component" value="Chromosome"/>
</dbReference>
<name>A0A518RE40_9SPHN</name>
<protein>
    <submittedName>
        <fullName evidence="2">Uncharacterized protein</fullName>
    </submittedName>
</protein>
<reference evidence="2 3" key="1">
    <citation type="submission" date="2019-07" db="EMBL/GenBank/DDBJ databases">
        <title>Sphingomonas alkalisoli sp. nov., isolated from rhizosphere soil of Suaedae salsa.</title>
        <authorList>
            <person name="Zhang H."/>
            <person name="Xu L."/>
            <person name="Zhang J.-X."/>
            <person name="Sun J.-Q."/>
        </authorList>
    </citation>
    <scope>NUCLEOTIDE SEQUENCE [LARGE SCALE GENOMIC DNA]</scope>
    <source>
        <strain evidence="2 3">XS-10</strain>
    </source>
</reference>